<protein>
    <submittedName>
        <fullName evidence="2">Uncharacterized protein</fullName>
    </submittedName>
</protein>
<keyword evidence="1" id="KW-1133">Transmembrane helix</keyword>
<dbReference type="STRING" id="1304284.L21TH_1996"/>
<feature type="transmembrane region" description="Helical" evidence="1">
    <location>
        <begin position="531"/>
        <end position="549"/>
    </location>
</feature>
<dbReference type="PATRIC" id="fig|1304284.3.peg.1961"/>
<dbReference type="OrthoDB" id="3199331at2"/>
<feature type="transmembrane region" description="Helical" evidence="1">
    <location>
        <begin position="411"/>
        <end position="431"/>
    </location>
</feature>
<sequence>MVINKIKITFLVFMIILIIIISANNVYSDSENKYNSKKTYVLILNRTTLEDIYSMNNLLTLINEGSIGLMNTRGLYGYDGPESYITINASTRCYANYSTTEFFNININEKKMNEYITATGIKPRNYSIANLKINKILKLNKNNKYSPNIGALGDCLHKEGLKTAVFGNSDTADSFIRTNCLIAMDSKGLIDYGNVDNVLIEDKYFPYGVKTNYNKILNELKGINKKASLIVIEEGDLNRLNLYKELLSDEMFIKHKKKILQRADEFIGDLLNIIDKNNSRMIITSPNSGEKIEGGVDKLTPIIIWGDGIKSGIVTSKTTRRQGIVSNIDIAPSITNYIGINSDKFSGERIESLEYNDNLSFIKELLKRTEFISKIRYSTLSIFCILTIMISLITTSLVLIEYRLKSIFKNVIIFSLILILTTPITLLLMSLFKIDNIYAFIVAAVAFVTILTIMIYRINIKNRILFITGFTYLIIIVDIISGGNLIKFSTLGYDPIIGARYFGIGNELSGVLIGCMFIFWALILEKIKRRYFILIFLIYTIVLVIAPNYGANLGATLSLIGGTIYFVISIYKINLDFKTITLFLLITIAFIMGFTIIDFSFSFTTSHLGKLVTSTINNGIKTVYDVISRKLYMNIKLLGVTIWSKVLLVNLICLILLIRFKNRKLKTLFKEKNNFFIGLTSALVSSTIGFITNDSGVLLASIANIFILNSLLYVTIEYTEETNTNYIKS</sequence>
<reference evidence="2 3" key="1">
    <citation type="journal article" date="2015" name="Geomicrobiol. J.">
        <title>Caldisalinibacter kiritimatiensis gen. nov., sp. nov., a moderately thermohalophilic thiosulfate-reducing bacterium from a hypersaline microbial mat.</title>
        <authorList>
            <person name="Ben Hania W."/>
            <person name="Joseph M."/>
            <person name="Fiebig A."/>
            <person name="Bunk B."/>
            <person name="Klenk H.-P."/>
            <person name="Fardeau M.-L."/>
            <person name="Spring S."/>
        </authorList>
    </citation>
    <scope>NUCLEOTIDE SEQUENCE [LARGE SCALE GENOMIC DNA]</scope>
    <source>
        <strain evidence="2 3">L21-TH-D2</strain>
    </source>
</reference>
<feature type="transmembrane region" description="Helical" evidence="1">
    <location>
        <begin position="697"/>
        <end position="716"/>
    </location>
</feature>
<feature type="transmembrane region" description="Helical" evidence="1">
    <location>
        <begin position="672"/>
        <end position="691"/>
    </location>
</feature>
<feature type="transmembrane region" description="Helical" evidence="1">
    <location>
        <begin position="580"/>
        <end position="601"/>
    </location>
</feature>
<feature type="transmembrane region" description="Helical" evidence="1">
    <location>
        <begin position="377"/>
        <end position="399"/>
    </location>
</feature>
<evidence type="ECO:0000313" key="2">
    <source>
        <dbReference type="EMBL" id="EOC99951.1"/>
    </source>
</evidence>
<accession>R1ATJ7</accession>
<feature type="transmembrane region" description="Helical" evidence="1">
    <location>
        <begin position="555"/>
        <end position="573"/>
    </location>
</feature>
<gene>
    <name evidence="2" type="ORF">L21TH_1996</name>
</gene>
<dbReference type="InterPro" id="IPR017850">
    <property type="entry name" value="Alkaline_phosphatase_core_sf"/>
</dbReference>
<feature type="transmembrane region" description="Helical" evidence="1">
    <location>
        <begin position="501"/>
        <end position="524"/>
    </location>
</feature>
<keyword evidence="1" id="KW-0472">Membrane</keyword>
<dbReference type="RefSeq" id="WP_006315242.1">
    <property type="nucleotide sequence ID" value="NZ_ARZA01000221.1"/>
</dbReference>
<feature type="transmembrane region" description="Helical" evidence="1">
    <location>
        <begin position="437"/>
        <end position="456"/>
    </location>
</feature>
<dbReference type="Gene3D" id="3.40.720.10">
    <property type="entry name" value="Alkaline Phosphatase, subunit A"/>
    <property type="match status" value="1"/>
</dbReference>
<comment type="caution">
    <text evidence="2">The sequence shown here is derived from an EMBL/GenBank/DDBJ whole genome shotgun (WGS) entry which is preliminary data.</text>
</comment>
<dbReference type="SUPFAM" id="SSF53649">
    <property type="entry name" value="Alkaline phosphatase-like"/>
    <property type="match status" value="1"/>
</dbReference>
<dbReference type="Proteomes" id="UP000013378">
    <property type="component" value="Unassembled WGS sequence"/>
</dbReference>
<feature type="transmembrane region" description="Helical" evidence="1">
    <location>
        <begin position="463"/>
        <end position="481"/>
    </location>
</feature>
<evidence type="ECO:0000313" key="3">
    <source>
        <dbReference type="Proteomes" id="UP000013378"/>
    </source>
</evidence>
<keyword evidence="1" id="KW-0812">Transmembrane</keyword>
<organism evidence="2 3">
    <name type="scientific">Caldisalinibacter kiritimatiensis</name>
    <dbReference type="NCBI Taxonomy" id="1304284"/>
    <lineage>
        <taxon>Bacteria</taxon>
        <taxon>Bacillati</taxon>
        <taxon>Bacillota</taxon>
        <taxon>Tissierellia</taxon>
        <taxon>Tissierellales</taxon>
        <taxon>Thermohalobacteraceae</taxon>
        <taxon>Caldisalinibacter</taxon>
    </lineage>
</organism>
<dbReference type="eggNOG" id="COG3119">
    <property type="taxonomic scope" value="Bacteria"/>
</dbReference>
<feature type="transmembrane region" description="Helical" evidence="1">
    <location>
        <begin position="642"/>
        <end position="660"/>
    </location>
</feature>
<evidence type="ECO:0000256" key="1">
    <source>
        <dbReference type="SAM" id="Phobius"/>
    </source>
</evidence>
<dbReference type="AlphaFoldDB" id="R1ATJ7"/>
<keyword evidence="3" id="KW-1185">Reference proteome</keyword>
<dbReference type="EMBL" id="ARZA01000221">
    <property type="protein sequence ID" value="EOC99951.1"/>
    <property type="molecule type" value="Genomic_DNA"/>
</dbReference>
<proteinExistence type="predicted"/>
<name>R1ATJ7_9FIRM</name>